<evidence type="ECO:0000313" key="4">
    <source>
        <dbReference type="EMBL" id="RMY96759.1"/>
    </source>
</evidence>
<proteinExistence type="predicted"/>
<protein>
    <submittedName>
        <fullName evidence="3">Uncharacterized protein</fullName>
    </submittedName>
</protein>
<dbReference type="Proteomes" id="UP000269539">
    <property type="component" value="Unassembled WGS sequence"/>
</dbReference>
<feature type="region of interest" description="Disordered" evidence="2">
    <location>
        <begin position="40"/>
        <end position="114"/>
    </location>
</feature>
<dbReference type="EMBL" id="QWIQ01000283">
    <property type="protein sequence ID" value="RMY96759.1"/>
    <property type="molecule type" value="Genomic_DNA"/>
</dbReference>
<feature type="compositionally biased region" description="Low complexity" evidence="2">
    <location>
        <begin position="1"/>
        <end position="20"/>
    </location>
</feature>
<dbReference type="OrthoDB" id="3921151at2759"/>
<evidence type="ECO:0000256" key="1">
    <source>
        <dbReference type="SAM" id="Coils"/>
    </source>
</evidence>
<dbReference type="AlphaFoldDB" id="A0A3M7FCM2"/>
<reference evidence="5 6" key="1">
    <citation type="journal article" date="2018" name="BMC Genomics">
        <title>Genomic evidence for intraspecific hybridization in a clonal and extremely halotolerant yeast.</title>
        <authorList>
            <person name="Gostincar C."/>
            <person name="Stajich J.E."/>
            <person name="Zupancic J."/>
            <person name="Zalar P."/>
            <person name="Gunde-Cimerman N."/>
        </authorList>
    </citation>
    <scope>NUCLEOTIDE SEQUENCE [LARGE SCALE GENOMIC DNA]</scope>
    <source>
        <strain evidence="3 5">EXF-10513</strain>
        <strain evidence="4 6">EXF-171</strain>
    </source>
</reference>
<evidence type="ECO:0000256" key="2">
    <source>
        <dbReference type="SAM" id="MobiDB-lite"/>
    </source>
</evidence>
<evidence type="ECO:0000313" key="3">
    <source>
        <dbReference type="EMBL" id="RMY86595.1"/>
    </source>
</evidence>
<gene>
    <name evidence="4" type="ORF">D0862_08423</name>
    <name evidence="3" type="ORF">D0864_07039</name>
</gene>
<organism evidence="3 5">
    <name type="scientific">Hortaea werneckii</name>
    <name type="common">Black yeast</name>
    <name type="synonym">Cladosporium werneckii</name>
    <dbReference type="NCBI Taxonomy" id="91943"/>
    <lineage>
        <taxon>Eukaryota</taxon>
        <taxon>Fungi</taxon>
        <taxon>Dikarya</taxon>
        <taxon>Ascomycota</taxon>
        <taxon>Pezizomycotina</taxon>
        <taxon>Dothideomycetes</taxon>
        <taxon>Dothideomycetidae</taxon>
        <taxon>Mycosphaerellales</taxon>
        <taxon>Teratosphaeriaceae</taxon>
        <taxon>Hortaea</taxon>
    </lineage>
</organism>
<feature type="coiled-coil region" evidence="1">
    <location>
        <begin position="123"/>
        <end position="175"/>
    </location>
</feature>
<dbReference type="Proteomes" id="UP000281468">
    <property type="component" value="Unassembled WGS sequence"/>
</dbReference>
<sequence length="179" mass="19708">MASPTSSSKGDTPSSSGKDSAQIRKELIKNRQEINKLNDLLESKSDAAGEQTMTLFTRQKELKAQIQRRHEKNVEQQAELRQAAPQPRTGSWTSSGTGSPGTVPPTPRRGVGETEFGAMLTTQEEAVQGTQDALREIRELEEQRGGIIKALAEEKKGIQEEIRKLEQEREELRGPLGGS</sequence>
<feature type="region of interest" description="Disordered" evidence="2">
    <location>
        <begin position="1"/>
        <end position="26"/>
    </location>
</feature>
<feature type="compositionally biased region" description="Low complexity" evidence="2">
    <location>
        <begin position="87"/>
        <end position="101"/>
    </location>
</feature>
<name>A0A3M7FCM2_HORWE</name>
<evidence type="ECO:0000313" key="5">
    <source>
        <dbReference type="Proteomes" id="UP000269539"/>
    </source>
</evidence>
<evidence type="ECO:0000313" key="6">
    <source>
        <dbReference type="Proteomes" id="UP000281468"/>
    </source>
</evidence>
<keyword evidence="1" id="KW-0175">Coiled coil</keyword>
<comment type="caution">
    <text evidence="3">The sequence shown here is derived from an EMBL/GenBank/DDBJ whole genome shotgun (WGS) entry which is preliminary data.</text>
</comment>
<dbReference type="VEuPathDB" id="FungiDB:BTJ68_06046"/>
<dbReference type="EMBL" id="QWIO01000735">
    <property type="protein sequence ID" value="RMY86595.1"/>
    <property type="molecule type" value="Genomic_DNA"/>
</dbReference>
<accession>A0A3M7FCM2</accession>